<dbReference type="PROSITE" id="PS51468">
    <property type="entry name" value="VIT"/>
    <property type="match status" value="1"/>
</dbReference>
<evidence type="ECO:0000256" key="2">
    <source>
        <dbReference type="SAM" id="MobiDB-lite"/>
    </source>
</evidence>
<feature type="coiled-coil region" evidence="1">
    <location>
        <begin position="162"/>
        <end position="189"/>
    </location>
</feature>
<feature type="compositionally biased region" description="Basic and acidic residues" evidence="2">
    <location>
        <begin position="837"/>
        <end position="847"/>
    </location>
</feature>
<dbReference type="Pfam" id="PF13768">
    <property type="entry name" value="VWA_3"/>
    <property type="match status" value="1"/>
</dbReference>
<dbReference type="SMART" id="SM00609">
    <property type="entry name" value="VIT"/>
    <property type="match status" value="1"/>
</dbReference>
<evidence type="ECO:0000313" key="6">
    <source>
        <dbReference type="Proteomes" id="UP000253664"/>
    </source>
</evidence>
<evidence type="ECO:0000256" key="1">
    <source>
        <dbReference type="SAM" id="Coils"/>
    </source>
</evidence>
<feature type="domain" description="VWFA" evidence="3">
    <location>
        <begin position="388"/>
        <end position="576"/>
    </location>
</feature>
<dbReference type="STRING" id="1330021.A0A367L2Z1"/>
<evidence type="ECO:0008006" key="7">
    <source>
        <dbReference type="Google" id="ProtNLM"/>
    </source>
</evidence>
<dbReference type="PANTHER" id="PTHR45737:SF4">
    <property type="entry name" value="VON WILLEBRAND DOMAIN PROTEIN (AFU_ORTHOLOGUE AFUA_4G01160)"/>
    <property type="match status" value="1"/>
</dbReference>
<feature type="compositionally biased region" description="Basic and acidic residues" evidence="2">
    <location>
        <begin position="857"/>
        <end position="875"/>
    </location>
</feature>
<dbReference type="PANTHER" id="PTHR45737">
    <property type="entry name" value="VON WILLEBRAND FACTOR A DOMAIN-CONTAINING PROTEIN 5A"/>
    <property type="match status" value="1"/>
</dbReference>
<keyword evidence="1" id="KW-0175">Coiled coil</keyword>
<feature type="compositionally biased region" description="Pro residues" evidence="2">
    <location>
        <begin position="799"/>
        <end position="808"/>
    </location>
</feature>
<organism evidence="5 6">
    <name type="scientific">Ophiocordyceps polyrhachis-furcata BCC 54312</name>
    <dbReference type="NCBI Taxonomy" id="1330021"/>
    <lineage>
        <taxon>Eukaryota</taxon>
        <taxon>Fungi</taxon>
        <taxon>Dikarya</taxon>
        <taxon>Ascomycota</taxon>
        <taxon>Pezizomycotina</taxon>
        <taxon>Sordariomycetes</taxon>
        <taxon>Hypocreomycetidae</taxon>
        <taxon>Hypocreales</taxon>
        <taxon>Ophiocordycipitaceae</taxon>
        <taxon>Ophiocordyceps</taxon>
    </lineage>
</organism>
<evidence type="ECO:0000259" key="3">
    <source>
        <dbReference type="PROSITE" id="PS50234"/>
    </source>
</evidence>
<proteinExistence type="predicted"/>
<dbReference type="SUPFAM" id="SSF53300">
    <property type="entry name" value="vWA-like"/>
    <property type="match status" value="1"/>
</dbReference>
<keyword evidence="6" id="KW-1185">Reference proteome</keyword>
<protein>
    <recommendedName>
        <fullName evidence="7">VIT domain-containing protein</fullName>
    </recommendedName>
</protein>
<reference evidence="5 6" key="1">
    <citation type="journal article" date="2015" name="BMC Genomics">
        <title>Insights from the genome of Ophiocordyceps polyrhachis-furcata to pathogenicity and host specificity in insect fungi.</title>
        <authorList>
            <person name="Wichadakul D."/>
            <person name="Kobmoo N."/>
            <person name="Ingsriswang S."/>
            <person name="Tangphatsornruang S."/>
            <person name="Chantasingh D."/>
            <person name="Luangsa-ard J.J."/>
            <person name="Eurwilaichitr L."/>
        </authorList>
    </citation>
    <scope>NUCLEOTIDE SEQUENCE [LARGE SCALE GENOMIC DNA]</scope>
    <source>
        <strain evidence="5 6">BCC 54312</strain>
    </source>
</reference>
<dbReference type="OrthoDB" id="1729737at2759"/>
<sequence length="1142" mass="126193">MSHRHLTKRLASGVLFSLPADPSTAIADIRPFKGKQKKHAQVSYHHGPQGLGQFANLAAASDDGYGMFPVFDKSLDVDPDDHLVPAGPPSEKKYPSAITLCLPLLSVTADVTVDGIIAVTELRQSYHNPSTINIPEARHTFPVYDGAVVSSFECTVGDVRFLKGVVKAREQARQEFEKARREKRETAGVLEEVTPEILEISLGNIPAKTTVEVKLTYVHELKVVTMEEEKSEGLDITIPLSIAPRYGTPAAKAPAPELPANRLDIWIRVLDDGSINPDGCRVESEHEASYEGCESARKQVTTSLAELASLAEPSAAKPQMQFVWHYASGSAMLKKDFVLVLQKRQGDRLRSRAVLAPANGNGHAALMVHLRPNDIFNNAVQPRNFTGEILFLLDRSGSMGWTNDGDGTLKIETMRAAMALALSGLPRTCVFNIISFGSEVRGLWHESQSAGDADKVKDARAHIPYINSDMGGTEVLLALESALKHRMESRPSTQMILITDGEVGSELNDEIISFVWKTRRDLGHKVRFFTLGIGDSVSHLMVEGIARLGGGYCDVVDVVKRPRWEGRFNRLLRSAMEPDSWTFDVDLGPGYERRSLLDFKLGGGQLKDTSAIPVIQAPFPIPPLHPYNYESVFFLIDGNGKPPEKVFLRTTTEGAKKKSYALDVETVASNGGAMHHLAAKAILLGLDHETKIQGSETNLARVNAESLGTRYSVASKWTSFVAVADDREAHEVDLYKSPFQQIDLQELLSLDDDDSDVYSSSGSDGYDQMSAPMPNSMPGQTILRMPNSMPDAMPSRLTPLPPTLPPPGRKWGPVKDTVWKRHRTSDAARPAVSEMDSPLRESRRQDWSYEPSSSPLSEKKKSSSSDDSLDDRPLRQMEFPVSPPPVWDDGRFNMPSGCNMPRQRMSLDIVDAQGTAMETESVSESEESGELEAYHPSADGPITCQDAVWSQTTDGFALADVIRTKLHGEFCNETDASLRKLLLELSPSVELTDVLVDTIMMMAYFQTHLAAEEDAWCLMMDNAERAVLLSLGFEEDQEDKLTGIYEVLRQAVAHTHFVQALKTSSTERTTQEDTTLEANIKSCPICNYSFDFVKRGFVCGHDACFDGARVVWRTWDEFWDHQVDNGHLNCPETVTEDNVVEM</sequence>
<dbReference type="Gene3D" id="3.40.50.410">
    <property type="entry name" value="von Willebrand factor, type A domain"/>
    <property type="match status" value="1"/>
</dbReference>
<evidence type="ECO:0000313" key="5">
    <source>
        <dbReference type="EMBL" id="RCI08796.1"/>
    </source>
</evidence>
<dbReference type="InterPro" id="IPR013694">
    <property type="entry name" value="VIT"/>
</dbReference>
<dbReference type="SMART" id="SM00327">
    <property type="entry name" value="VWA"/>
    <property type="match status" value="1"/>
</dbReference>
<gene>
    <name evidence="5" type="ORF">L249_4653</name>
</gene>
<dbReference type="AlphaFoldDB" id="A0A367L2Z1"/>
<accession>A0A367L2Z1</accession>
<comment type="caution">
    <text evidence="5">The sequence shown here is derived from an EMBL/GenBank/DDBJ whole genome shotgun (WGS) entry which is preliminary data.</text>
</comment>
<dbReference type="Pfam" id="PF08487">
    <property type="entry name" value="VIT"/>
    <property type="match status" value="1"/>
</dbReference>
<dbReference type="PROSITE" id="PS50234">
    <property type="entry name" value="VWFA"/>
    <property type="match status" value="1"/>
</dbReference>
<dbReference type="InterPro" id="IPR002035">
    <property type="entry name" value="VWF_A"/>
</dbReference>
<feature type="region of interest" description="Disordered" evidence="2">
    <location>
        <begin position="753"/>
        <end position="892"/>
    </location>
</feature>
<evidence type="ECO:0000259" key="4">
    <source>
        <dbReference type="PROSITE" id="PS51468"/>
    </source>
</evidence>
<name>A0A367L2Z1_9HYPO</name>
<dbReference type="InterPro" id="IPR036465">
    <property type="entry name" value="vWFA_dom_sf"/>
</dbReference>
<feature type="domain" description="VIT" evidence="4">
    <location>
        <begin position="88"/>
        <end position="219"/>
    </location>
</feature>
<dbReference type="Proteomes" id="UP000253664">
    <property type="component" value="Unassembled WGS sequence"/>
</dbReference>
<feature type="compositionally biased region" description="Low complexity" evidence="2">
    <location>
        <begin position="757"/>
        <end position="767"/>
    </location>
</feature>
<dbReference type="EMBL" id="LKCN02000018">
    <property type="protein sequence ID" value="RCI08796.1"/>
    <property type="molecule type" value="Genomic_DNA"/>
</dbReference>